<feature type="compositionally biased region" description="Basic and acidic residues" evidence="1">
    <location>
        <begin position="37"/>
        <end position="51"/>
    </location>
</feature>
<feature type="region of interest" description="Disordered" evidence="1">
    <location>
        <begin position="27"/>
        <end position="69"/>
    </location>
</feature>
<organism evidence="2">
    <name type="scientific">Solanum lycopersicum</name>
    <name type="common">Tomato</name>
    <name type="synonym">Lycopersicon esculentum</name>
    <dbReference type="NCBI Taxonomy" id="4081"/>
    <lineage>
        <taxon>Eukaryota</taxon>
        <taxon>Viridiplantae</taxon>
        <taxon>Streptophyta</taxon>
        <taxon>Embryophyta</taxon>
        <taxon>Tracheophyta</taxon>
        <taxon>Spermatophyta</taxon>
        <taxon>Magnoliopsida</taxon>
        <taxon>eudicotyledons</taxon>
        <taxon>Gunneridae</taxon>
        <taxon>Pentapetalae</taxon>
        <taxon>asterids</taxon>
        <taxon>lamiids</taxon>
        <taxon>Solanales</taxon>
        <taxon>Solanaceae</taxon>
        <taxon>Solanoideae</taxon>
        <taxon>Solaneae</taxon>
        <taxon>Solanum</taxon>
        <taxon>Solanum subgen. Lycopersicon</taxon>
    </lineage>
</organism>
<dbReference type="AlphaFoldDB" id="A0A3Q7GPH6"/>
<dbReference type="Proteomes" id="UP000004994">
    <property type="component" value="Chromosome 6"/>
</dbReference>
<protein>
    <submittedName>
        <fullName evidence="2">Uncharacterized protein</fullName>
    </submittedName>
</protein>
<evidence type="ECO:0000256" key="1">
    <source>
        <dbReference type="SAM" id="MobiDB-lite"/>
    </source>
</evidence>
<feature type="compositionally biased region" description="Low complexity" evidence="1">
    <location>
        <begin position="27"/>
        <end position="36"/>
    </location>
</feature>
<evidence type="ECO:0000313" key="2">
    <source>
        <dbReference type="EnsemblPlants" id="Solyc06g016780.1.1.1"/>
    </source>
</evidence>
<accession>A0A3Q7GPH6</accession>
<sequence>MVKDKINSLDLEDNIKDYLYEILLNSSSENSSPNYSDGKESSTSEDLKALNEENYMSSSEEECRSCPNGQPYDKDRDEFCQLYSKFKDLNINVKSNDNWVEILRMIDDPTLRS</sequence>
<name>A0A3Q7GPH6_SOLLC</name>
<reference evidence="2" key="2">
    <citation type="submission" date="2019-01" db="UniProtKB">
        <authorList>
            <consortium name="EnsemblPlants"/>
        </authorList>
    </citation>
    <scope>IDENTIFICATION</scope>
    <source>
        <strain evidence="2">cv. Heinz 1706</strain>
    </source>
</reference>
<evidence type="ECO:0000313" key="3">
    <source>
        <dbReference type="Proteomes" id="UP000004994"/>
    </source>
</evidence>
<dbReference type="EnsemblPlants" id="Solyc06g016780.1.1">
    <property type="protein sequence ID" value="Solyc06g016780.1.1.1"/>
    <property type="gene ID" value="Solyc06g016780.1"/>
</dbReference>
<dbReference type="Gramene" id="Solyc06g016780.1.1">
    <property type="protein sequence ID" value="Solyc06g016780.1.1.1"/>
    <property type="gene ID" value="Solyc06g016780.1"/>
</dbReference>
<dbReference type="PaxDb" id="4081-Solyc06g016780.1.1"/>
<dbReference type="InParanoid" id="A0A3Q7GPH6"/>
<keyword evidence="3" id="KW-1185">Reference proteome</keyword>
<reference evidence="2" key="1">
    <citation type="journal article" date="2012" name="Nature">
        <title>The tomato genome sequence provides insights into fleshy fruit evolution.</title>
        <authorList>
            <consortium name="Tomato Genome Consortium"/>
        </authorList>
    </citation>
    <scope>NUCLEOTIDE SEQUENCE [LARGE SCALE GENOMIC DNA]</scope>
    <source>
        <strain evidence="2">cv. Heinz 1706</strain>
    </source>
</reference>
<proteinExistence type="predicted"/>